<gene>
    <name evidence="1" type="ORF">GCM10023323_77600</name>
</gene>
<organism evidence="1 2">
    <name type="scientific">Streptomyces thinghirensis</name>
    <dbReference type="NCBI Taxonomy" id="551547"/>
    <lineage>
        <taxon>Bacteria</taxon>
        <taxon>Bacillati</taxon>
        <taxon>Actinomycetota</taxon>
        <taxon>Actinomycetes</taxon>
        <taxon>Kitasatosporales</taxon>
        <taxon>Streptomycetaceae</taxon>
        <taxon>Streptomyces</taxon>
    </lineage>
</organism>
<protein>
    <submittedName>
        <fullName evidence="1">Uncharacterized protein</fullName>
    </submittedName>
</protein>
<comment type="caution">
    <text evidence="1">The sequence shown here is derived from an EMBL/GenBank/DDBJ whole genome shotgun (WGS) entry which is preliminary data.</text>
</comment>
<evidence type="ECO:0000313" key="2">
    <source>
        <dbReference type="Proteomes" id="UP001499878"/>
    </source>
</evidence>
<reference evidence="2" key="1">
    <citation type="journal article" date="2019" name="Int. J. Syst. Evol. Microbiol.">
        <title>The Global Catalogue of Microorganisms (GCM) 10K type strain sequencing project: providing services to taxonomists for standard genome sequencing and annotation.</title>
        <authorList>
            <consortium name="The Broad Institute Genomics Platform"/>
            <consortium name="The Broad Institute Genome Sequencing Center for Infectious Disease"/>
            <person name="Wu L."/>
            <person name="Ma J."/>
        </authorList>
    </citation>
    <scope>NUCLEOTIDE SEQUENCE [LARGE SCALE GENOMIC DNA]</scope>
    <source>
        <strain evidence="2">JCM 18306</strain>
    </source>
</reference>
<sequence length="57" mass="6918">MDLLLATALTHRRDELCDDHSDDYSGSDKFWERAQIWWARSHRRIEDSWERAHLSMT</sequence>
<keyword evidence="2" id="KW-1185">Reference proteome</keyword>
<proteinExistence type="predicted"/>
<accession>A0ABP9TGY8</accession>
<name>A0ABP9TGY8_9ACTN</name>
<dbReference type="EMBL" id="BAABJR010000042">
    <property type="protein sequence ID" value="GAA5218113.1"/>
    <property type="molecule type" value="Genomic_DNA"/>
</dbReference>
<dbReference type="Proteomes" id="UP001499878">
    <property type="component" value="Unassembled WGS sequence"/>
</dbReference>
<evidence type="ECO:0000313" key="1">
    <source>
        <dbReference type="EMBL" id="GAA5218113.1"/>
    </source>
</evidence>